<dbReference type="InterPro" id="IPR002513">
    <property type="entry name" value="Tn3_Tnp_DDE_dom"/>
</dbReference>
<gene>
    <name evidence="2" type="ORF">GCM10009733_046140</name>
</gene>
<name>A0ABP4RAW5_9ACTN</name>
<evidence type="ECO:0000313" key="2">
    <source>
        <dbReference type="EMBL" id="GAA1643823.1"/>
    </source>
</evidence>
<keyword evidence="3" id="KW-1185">Reference proteome</keyword>
<protein>
    <recommendedName>
        <fullName evidence="1">Tn3 transposase DDE domain-containing protein</fullName>
    </recommendedName>
</protein>
<organism evidence="2 3">
    <name type="scientific">Nonomuraea maheshkhaliensis</name>
    <dbReference type="NCBI Taxonomy" id="419590"/>
    <lineage>
        <taxon>Bacteria</taxon>
        <taxon>Bacillati</taxon>
        <taxon>Actinomycetota</taxon>
        <taxon>Actinomycetes</taxon>
        <taxon>Streptosporangiales</taxon>
        <taxon>Streptosporangiaceae</taxon>
        <taxon>Nonomuraea</taxon>
    </lineage>
</organism>
<evidence type="ECO:0000313" key="3">
    <source>
        <dbReference type="Proteomes" id="UP001500064"/>
    </source>
</evidence>
<accession>A0ABP4RAW5</accession>
<comment type="caution">
    <text evidence="2">The sequence shown here is derived from an EMBL/GenBank/DDBJ whole genome shotgun (WGS) entry which is preliminary data.</text>
</comment>
<proteinExistence type="predicted"/>
<feature type="domain" description="Tn3 transposase DDE" evidence="1">
    <location>
        <begin position="2"/>
        <end position="124"/>
    </location>
</feature>
<sequence length="130" mass="14382">MDMLTETALRTGCLGVFTPAGTQNHLDAQVLFERLLLLIYLLIYAYGTGAGVRTVAAGDHPHTEDDLRYVRRRYLTVESCREVARIIANATFGARHSTLWGEGTTAVASDSTHFSAFDQNIFTELYLPGQ</sequence>
<evidence type="ECO:0000259" key="1">
    <source>
        <dbReference type="Pfam" id="PF01526"/>
    </source>
</evidence>
<dbReference type="EMBL" id="BAAAMU010000033">
    <property type="protein sequence ID" value="GAA1643823.1"/>
    <property type="molecule type" value="Genomic_DNA"/>
</dbReference>
<dbReference type="Proteomes" id="UP001500064">
    <property type="component" value="Unassembled WGS sequence"/>
</dbReference>
<reference evidence="3" key="1">
    <citation type="journal article" date="2019" name="Int. J. Syst. Evol. Microbiol.">
        <title>The Global Catalogue of Microorganisms (GCM) 10K type strain sequencing project: providing services to taxonomists for standard genome sequencing and annotation.</title>
        <authorList>
            <consortium name="The Broad Institute Genomics Platform"/>
            <consortium name="The Broad Institute Genome Sequencing Center for Infectious Disease"/>
            <person name="Wu L."/>
            <person name="Ma J."/>
        </authorList>
    </citation>
    <scope>NUCLEOTIDE SEQUENCE [LARGE SCALE GENOMIC DNA]</scope>
    <source>
        <strain evidence="3">JCM 13929</strain>
    </source>
</reference>
<dbReference type="Pfam" id="PF01526">
    <property type="entry name" value="DDE_Tnp_Tn3"/>
    <property type="match status" value="1"/>
</dbReference>